<dbReference type="RefSeq" id="WP_300961926.1">
    <property type="nucleotide sequence ID" value="NZ_JAUHJR010000007.1"/>
</dbReference>
<dbReference type="Proteomes" id="UP001168537">
    <property type="component" value="Unassembled WGS sequence"/>
</dbReference>
<gene>
    <name evidence="2" type="ORF">QWY29_15550</name>
</gene>
<feature type="transmembrane region" description="Helical" evidence="1">
    <location>
        <begin position="153"/>
        <end position="174"/>
    </location>
</feature>
<sequence length="188" mass="20061">MQIFHVATLADWQEATRTGRYTTSTYGVSLAEEGFIHASRADQWQAVRERWYADASEPLVLLVVNTDRLSAPVVEEPAPGTTETFPHVYGAIETSAVVQVLPLDGPGPRAVDASFSQLFLGEMIHRVVLASIVLGTVAVLALLGEVVVPADGWGVVLGTAVGLLVGIPVAVWVARRRERSLSGPLPPA</sequence>
<dbReference type="InterPro" id="IPR009297">
    <property type="entry name" value="DUF952"/>
</dbReference>
<keyword evidence="1" id="KW-0812">Transmembrane</keyword>
<dbReference type="Pfam" id="PF06108">
    <property type="entry name" value="DUF952"/>
    <property type="match status" value="1"/>
</dbReference>
<evidence type="ECO:0000313" key="3">
    <source>
        <dbReference type="Proteomes" id="UP001168537"/>
    </source>
</evidence>
<keyword evidence="3" id="KW-1185">Reference proteome</keyword>
<dbReference type="SUPFAM" id="SSF56399">
    <property type="entry name" value="ADP-ribosylation"/>
    <property type="match status" value="1"/>
</dbReference>
<comment type="caution">
    <text evidence="2">The sequence shown here is derived from an EMBL/GenBank/DDBJ whole genome shotgun (WGS) entry which is preliminary data.</text>
</comment>
<name>A0ABT8EXK5_9ACTN</name>
<keyword evidence="1" id="KW-0472">Membrane</keyword>
<keyword evidence="1" id="KW-1133">Transmembrane helix</keyword>
<dbReference type="PANTHER" id="PTHR34129:SF1">
    <property type="entry name" value="DUF952 DOMAIN-CONTAINING PROTEIN"/>
    <property type="match status" value="1"/>
</dbReference>
<dbReference type="PANTHER" id="PTHR34129">
    <property type="entry name" value="BLR1139 PROTEIN"/>
    <property type="match status" value="1"/>
</dbReference>
<feature type="transmembrane region" description="Helical" evidence="1">
    <location>
        <begin position="127"/>
        <end position="147"/>
    </location>
</feature>
<dbReference type="Gene3D" id="3.20.170.20">
    <property type="entry name" value="Protein of unknown function DUF952"/>
    <property type="match status" value="1"/>
</dbReference>
<accession>A0ABT8EXK5</accession>
<evidence type="ECO:0000313" key="2">
    <source>
        <dbReference type="EMBL" id="MDN4162783.1"/>
    </source>
</evidence>
<protein>
    <submittedName>
        <fullName evidence="2">DUF952 domain-containing protein</fullName>
    </submittedName>
</protein>
<evidence type="ECO:0000256" key="1">
    <source>
        <dbReference type="SAM" id="Phobius"/>
    </source>
</evidence>
<dbReference type="EMBL" id="JAUHJR010000007">
    <property type="protein sequence ID" value="MDN4162783.1"/>
    <property type="molecule type" value="Genomic_DNA"/>
</dbReference>
<proteinExistence type="predicted"/>
<reference evidence="2" key="1">
    <citation type="submission" date="2023-06" db="EMBL/GenBank/DDBJ databases">
        <title>Draft genome sequence of Nocardioides sp. SOB72.</title>
        <authorList>
            <person name="Zhang G."/>
        </authorList>
    </citation>
    <scope>NUCLEOTIDE SEQUENCE</scope>
    <source>
        <strain evidence="2">SOB72</strain>
    </source>
</reference>
<organism evidence="2 3">
    <name type="scientific">Nocardioides abyssi</name>
    <dbReference type="NCBI Taxonomy" id="3058370"/>
    <lineage>
        <taxon>Bacteria</taxon>
        <taxon>Bacillati</taxon>
        <taxon>Actinomycetota</taxon>
        <taxon>Actinomycetes</taxon>
        <taxon>Propionibacteriales</taxon>
        <taxon>Nocardioidaceae</taxon>
        <taxon>Nocardioides</taxon>
    </lineage>
</organism>